<dbReference type="InterPro" id="IPR044861">
    <property type="entry name" value="IPNS-like_FE2OG_OXY"/>
</dbReference>
<keyword evidence="8" id="KW-1185">Reference proteome</keyword>
<accession>A0ABR1R2H6</accession>
<organism evidence="7 8">
    <name type="scientific">Apiospora marii</name>
    <dbReference type="NCBI Taxonomy" id="335849"/>
    <lineage>
        <taxon>Eukaryota</taxon>
        <taxon>Fungi</taxon>
        <taxon>Dikarya</taxon>
        <taxon>Ascomycota</taxon>
        <taxon>Pezizomycotina</taxon>
        <taxon>Sordariomycetes</taxon>
        <taxon>Xylariomycetidae</taxon>
        <taxon>Amphisphaeriales</taxon>
        <taxon>Apiosporaceae</taxon>
        <taxon>Apiospora</taxon>
    </lineage>
</organism>
<dbReference type="PANTHER" id="PTHR10209:SF881">
    <property type="entry name" value="FI07970P-RELATED"/>
    <property type="match status" value="1"/>
</dbReference>
<evidence type="ECO:0000256" key="3">
    <source>
        <dbReference type="ARBA" id="ARBA00023002"/>
    </source>
</evidence>
<keyword evidence="2 5" id="KW-0479">Metal-binding</keyword>
<dbReference type="Pfam" id="PF03171">
    <property type="entry name" value="2OG-FeII_Oxy"/>
    <property type="match status" value="2"/>
</dbReference>
<evidence type="ECO:0000256" key="4">
    <source>
        <dbReference type="ARBA" id="ARBA00023004"/>
    </source>
</evidence>
<dbReference type="PANTHER" id="PTHR10209">
    <property type="entry name" value="OXIDOREDUCTASE, 2OG-FE II OXYGENASE FAMILY PROTEIN"/>
    <property type="match status" value="1"/>
</dbReference>
<dbReference type="Pfam" id="PF14226">
    <property type="entry name" value="DIOX_N"/>
    <property type="match status" value="1"/>
</dbReference>
<comment type="caution">
    <text evidence="7">The sequence shown here is derived from an EMBL/GenBank/DDBJ whole genome shotgun (WGS) entry which is preliminary data.</text>
</comment>
<dbReference type="PRINTS" id="PR00682">
    <property type="entry name" value="IPNSYNTHASE"/>
</dbReference>
<evidence type="ECO:0000256" key="2">
    <source>
        <dbReference type="ARBA" id="ARBA00022723"/>
    </source>
</evidence>
<dbReference type="InterPro" id="IPR005123">
    <property type="entry name" value="Oxoglu/Fe-dep_dioxygenase_dom"/>
</dbReference>
<evidence type="ECO:0000256" key="5">
    <source>
        <dbReference type="RuleBase" id="RU003682"/>
    </source>
</evidence>
<evidence type="ECO:0000313" key="7">
    <source>
        <dbReference type="EMBL" id="KAK7996263.1"/>
    </source>
</evidence>
<dbReference type="InterPro" id="IPR027443">
    <property type="entry name" value="IPNS-like_sf"/>
</dbReference>
<proteinExistence type="inferred from homology"/>
<gene>
    <name evidence="7" type="ORF">PG991_015730</name>
</gene>
<dbReference type="InterPro" id="IPR026992">
    <property type="entry name" value="DIOX_N"/>
</dbReference>
<name>A0ABR1R2H6_9PEZI</name>
<feature type="domain" description="Fe2OG dioxygenase" evidence="6">
    <location>
        <begin position="209"/>
        <end position="333"/>
    </location>
</feature>
<evidence type="ECO:0000259" key="6">
    <source>
        <dbReference type="PROSITE" id="PS51471"/>
    </source>
</evidence>
<keyword evidence="3 5" id="KW-0560">Oxidoreductase</keyword>
<comment type="similarity">
    <text evidence="1 5">Belongs to the iron/ascorbate-dependent oxidoreductase family.</text>
</comment>
<sequence length="391" mass="43872">MSVAKLQLRTALGPVYRDVLPNPPRDCTPDEIPVIDLGPLFSDQLSERQKVAAQIRKASVNTGFFYVKNHGIPAETIAKCKEQGLNFMRQSAEQKNRISSRGHSQHFNGYTGSAATNISPTESIDIRESFSFRYSPELDPDHPMDISSLPEDVRQGIQGEDFVWEGTAHLPNFKEDCVAYWASCLKLARKLVRSFALSLDLDEHYWDDKVAHPGADSVFNYYRPRTDQETKDEFVGLGSHTDLQLFTLLWQDNIGGLQILTKEGQWIKVGTHLRNNPMANTDVTKARPIEGTIVVNIGDYMMRLCNDIYVSTVHRVANESPLERVSMPFFFGLNFNCVEGVVPSCVSESNPAKYEPISAGEWVQKRFKQERKAFDEKAAPSVAPSAVVIQG</sequence>
<protein>
    <recommendedName>
        <fullName evidence="6">Fe2OG dioxygenase domain-containing protein</fullName>
    </recommendedName>
</protein>
<dbReference type="SUPFAM" id="SSF51197">
    <property type="entry name" value="Clavaminate synthase-like"/>
    <property type="match status" value="1"/>
</dbReference>
<dbReference type="Gene3D" id="2.60.120.330">
    <property type="entry name" value="B-lactam Antibiotic, Isopenicillin N Synthase, Chain"/>
    <property type="match status" value="1"/>
</dbReference>
<evidence type="ECO:0000256" key="1">
    <source>
        <dbReference type="ARBA" id="ARBA00008056"/>
    </source>
</evidence>
<evidence type="ECO:0000313" key="8">
    <source>
        <dbReference type="Proteomes" id="UP001396898"/>
    </source>
</evidence>
<keyword evidence="4 5" id="KW-0408">Iron</keyword>
<dbReference type="Proteomes" id="UP001396898">
    <property type="component" value="Unassembled WGS sequence"/>
</dbReference>
<reference evidence="7 8" key="1">
    <citation type="submission" date="2023-01" db="EMBL/GenBank/DDBJ databases">
        <title>Analysis of 21 Apiospora genomes using comparative genomics revels a genus with tremendous synthesis potential of carbohydrate active enzymes and secondary metabolites.</title>
        <authorList>
            <person name="Sorensen T."/>
        </authorList>
    </citation>
    <scope>NUCLEOTIDE SEQUENCE [LARGE SCALE GENOMIC DNA]</scope>
    <source>
        <strain evidence="7 8">CBS 20057</strain>
    </source>
</reference>
<dbReference type="PROSITE" id="PS51471">
    <property type="entry name" value="FE2OG_OXY"/>
    <property type="match status" value="1"/>
</dbReference>
<dbReference type="EMBL" id="JAQQWI010000022">
    <property type="protein sequence ID" value="KAK7996263.1"/>
    <property type="molecule type" value="Genomic_DNA"/>
</dbReference>